<organism evidence="2">
    <name type="scientific">uncultured myxobacterium HF0010_08B07</name>
    <dbReference type="NCBI Taxonomy" id="723553"/>
    <lineage>
        <taxon>Bacteria</taxon>
        <taxon>Pseudomonadati</taxon>
        <taxon>Myxococcota</taxon>
        <taxon>Myxococcia</taxon>
        <taxon>Myxococcales</taxon>
        <taxon>environmental samples</taxon>
    </lineage>
</organism>
<keyword evidence="1" id="KW-1133">Transmembrane helix</keyword>
<feature type="transmembrane region" description="Helical" evidence="1">
    <location>
        <begin position="126"/>
        <end position="143"/>
    </location>
</feature>
<reference evidence="2" key="1">
    <citation type="submission" date="2010-01" db="EMBL/GenBank/DDBJ databases">
        <title>Genome fragments of uncultured bacteria from the North Pacific subtropical Gyre.</title>
        <authorList>
            <person name="Pham V.D."/>
            <person name="Delong E.F."/>
        </authorList>
    </citation>
    <scope>NUCLEOTIDE SEQUENCE</scope>
</reference>
<dbReference type="EMBL" id="GU567949">
    <property type="protein sequence ID" value="ADI21280.1"/>
    <property type="molecule type" value="Genomic_DNA"/>
</dbReference>
<name>E7C1F6_9BACT</name>
<dbReference type="AlphaFoldDB" id="E7C1F6"/>
<sequence length="152" mass="17729">MSEVLRYLSLGLMVILNQILLATDTWAISPDIFLVHTLFFTTFVKKIPNIYFFIFKGFVIDLFFSNISMPYTISYTLIGLYLNFSNLKWIQRSLLEQIILITLVSLFLNILLFSTNDFASGMGVRIFINPLLNSIIWSAIFINQRQKWLKNI</sequence>
<feature type="transmembrane region" description="Helical" evidence="1">
    <location>
        <begin position="7"/>
        <end position="29"/>
    </location>
</feature>
<accession>E7C1F6</accession>
<feature type="transmembrane region" description="Helical" evidence="1">
    <location>
        <begin position="49"/>
        <end position="82"/>
    </location>
</feature>
<proteinExistence type="predicted"/>
<evidence type="ECO:0000256" key="1">
    <source>
        <dbReference type="SAM" id="Phobius"/>
    </source>
</evidence>
<evidence type="ECO:0000313" key="2">
    <source>
        <dbReference type="EMBL" id="ADI21280.1"/>
    </source>
</evidence>
<evidence type="ECO:0008006" key="3">
    <source>
        <dbReference type="Google" id="ProtNLM"/>
    </source>
</evidence>
<feature type="transmembrane region" description="Helical" evidence="1">
    <location>
        <begin position="94"/>
        <end position="114"/>
    </location>
</feature>
<keyword evidence="1" id="KW-0472">Membrane</keyword>
<protein>
    <recommendedName>
        <fullName evidence="3">Rod shape-determining protein MreD</fullName>
    </recommendedName>
</protein>
<keyword evidence="1" id="KW-0812">Transmembrane</keyword>